<dbReference type="HOGENOM" id="CLU_084734_0_0_9"/>
<gene>
    <name evidence="1" type="ORF">JG30_08100</name>
</gene>
<dbReference type="AlphaFoldDB" id="A0A0F4LTR1"/>
<evidence type="ECO:0000313" key="1">
    <source>
        <dbReference type="EMBL" id="KJY61758.1"/>
    </source>
</evidence>
<dbReference type="SUPFAM" id="SSF53335">
    <property type="entry name" value="S-adenosyl-L-methionine-dependent methyltransferases"/>
    <property type="match status" value="1"/>
</dbReference>
<reference evidence="1 2" key="1">
    <citation type="submission" date="2015-01" db="EMBL/GenBank/DDBJ databases">
        <title>Comparative genomics of the lactic acid bacteria isolated from the honey bee gut.</title>
        <authorList>
            <person name="Ellegaard K.M."/>
            <person name="Tamarit D."/>
            <person name="Javelind E."/>
            <person name="Olofsson T."/>
            <person name="Andersson S.G."/>
            <person name="Vasquez A."/>
        </authorList>
    </citation>
    <scope>NUCLEOTIDE SEQUENCE [LARGE SCALE GENOMIC DNA]</scope>
    <source>
        <strain evidence="1 2">Bin4</strain>
    </source>
</reference>
<evidence type="ECO:0000313" key="2">
    <source>
        <dbReference type="Proteomes" id="UP000033558"/>
    </source>
</evidence>
<dbReference type="PATRIC" id="fig|1218492.5.peg.948"/>
<keyword evidence="2" id="KW-1185">Reference proteome</keyword>
<proteinExistence type="predicted"/>
<keyword evidence="1" id="KW-0489">Methyltransferase</keyword>
<accession>A0A0F4LTR1</accession>
<protein>
    <submittedName>
        <fullName evidence="1">SAM-dependent methyltransferase</fullName>
    </submittedName>
</protein>
<keyword evidence="1" id="KW-0808">Transferase</keyword>
<dbReference type="Gene3D" id="3.40.50.150">
    <property type="entry name" value="Vaccinia Virus protein VP39"/>
    <property type="match status" value="1"/>
</dbReference>
<name>A0A0F4LTR1_9LACO</name>
<dbReference type="GO" id="GO:0032259">
    <property type="term" value="P:methylation"/>
    <property type="evidence" value="ECO:0007669"/>
    <property type="project" value="UniProtKB-KW"/>
</dbReference>
<dbReference type="STRING" id="1218492.JG30_08100"/>
<dbReference type="GO" id="GO:0008168">
    <property type="term" value="F:methyltransferase activity"/>
    <property type="evidence" value="ECO:0007669"/>
    <property type="project" value="UniProtKB-KW"/>
</dbReference>
<dbReference type="Proteomes" id="UP000033558">
    <property type="component" value="Unassembled WGS sequence"/>
</dbReference>
<sequence>MDRPCSQLLHQLHQVIMAYTQKQLPNVILSNLEINAQDLIRLIANNEFLTQASIFEKTTYINQLAHFLENFRQYIQKRFGIWAMINQPMMDQWVQQFPQQRYLEIMAGNASLSAALAQRDQKVIATDNGSWAAWSQTSRNCWFPVQKLDARQAVQKYGAESDVILLAWSPDGDPIDWQILQLIRQLPNQPQFWIIGEYQGATNSALFWQRAHFKYDQRIHNINQYYPHFDLVKDRLLMVR</sequence>
<organism evidence="1 2">
    <name type="scientific">Bombilactobacillus mellifer</name>
    <dbReference type="NCBI Taxonomy" id="1218492"/>
    <lineage>
        <taxon>Bacteria</taxon>
        <taxon>Bacillati</taxon>
        <taxon>Bacillota</taxon>
        <taxon>Bacilli</taxon>
        <taxon>Lactobacillales</taxon>
        <taxon>Lactobacillaceae</taxon>
        <taxon>Bombilactobacillus</taxon>
    </lineage>
</organism>
<dbReference type="InterPro" id="IPR029063">
    <property type="entry name" value="SAM-dependent_MTases_sf"/>
</dbReference>
<dbReference type="EMBL" id="JXJQ01000008">
    <property type="protein sequence ID" value="KJY61758.1"/>
    <property type="molecule type" value="Genomic_DNA"/>
</dbReference>
<comment type="caution">
    <text evidence="1">The sequence shown here is derived from an EMBL/GenBank/DDBJ whole genome shotgun (WGS) entry which is preliminary data.</text>
</comment>